<dbReference type="InterPro" id="IPR001846">
    <property type="entry name" value="VWF_type-D"/>
</dbReference>
<dbReference type="InterPro" id="IPR000436">
    <property type="entry name" value="Sushi_SCR_CCP_dom"/>
</dbReference>
<evidence type="ECO:0000313" key="14">
    <source>
        <dbReference type="Proteomes" id="UP001208570"/>
    </source>
</evidence>
<dbReference type="Gene3D" id="2.10.70.10">
    <property type="entry name" value="Complement Module, domain 1"/>
    <property type="match status" value="1"/>
</dbReference>
<proteinExistence type="predicted"/>
<feature type="compositionally biased region" description="Low complexity" evidence="7">
    <location>
        <begin position="1344"/>
        <end position="1357"/>
    </location>
</feature>
<keyword evidence="14" id="KW-1185">Reference proteome</keyword>
<evidence type="ECO:0000256" key="4">
    <source>
        <dbReference type="ARBA" id="ARBA00023136"/>
    </source>
</evidence>
<dbReference type="CDD" id="cd00033">
    <property type="entry name" value="CCP"/>
    <property type="match status" value="1"/>
</dbReference>
<dbReference type="InterPro" id="IPR051495">
    <property type="entry name" value="Epithelial_Barrier/Signaling"/>
</dbReference>
<keyword evidence="6" id="KW-0768">Sushi</keyword>
<reference evidence="13" key="1">
    <citation type="journal article" date="2023" name="Mol. Biol. Evol.">
        <title>Third-Generation Sequencing Reveals the Adaptive Role of the Epigenome in Three Deep-Sea Polychaetes.</title>
        <authorList>
            <person name="Perez M."/>
            <person name="Aroh O."/>
            <person name="Sun Y."/>
            <person name="Lan Y."/>
            <person name="Juniper S.K."/>
            <person name="Young C.R."/>
            <person name="Angers B."/>
            <person name="Qian P.Y."/>
        </authorList>
    </citation>
    <scope>NUCLEOTIDE SEQUENCE</scope>
    <source>
        <strain evidence="13">P08H-3</strain>
    </source>
</reference>
<dbReference type="Pfam" id="PF06119">
    <property type="entry name" value="NIDO"/>
    <property type="match status" value="2"/>
</dbReference>
<dbReference type="Pfam" id="PF23263">
    <property type="entry name" value="C8-3_MUC4"/>
    <property type="match status" value="1"/>
</dbReference>
<dbReference type="Proteomes" id="UP001208570">
    <property type="component" value="Unassembled WGS sequence"/>
</dbReference>
<dbReference type="PROSITE" id="PS50856">
    <property type="entry name" value="AMOP"/>
    <property type="match status" value="1"/>
</dbReference>
<dbReference type="SUPFAM" id="SSF81296">
    <property type="entry name" value="E set domains"/>
    <property type="match status" value="1"/>
</dbReference>
<dbReference type="InterPro" id="IPR035976">
    <property type="entry name" value="Sushi/SCR/CCP_sf"/>
</dbReference>
<evidence type="ECO:0000256" key="6">
    <source>
        <dbReference type="PROSITE-ProRule" id="PRU00302"/>
    </source>
</evidence>
<dbReference type="SMART" id="SM00032">
    <property type="entry name" value="CCP"/>
    <property type="match status" value="1"/>
</dbReference>
<evidence type="ECO:0000256" key="8">
    <source>
        <dbReference type="SAM" id="Phobius"/>
    </source>
</evidence>
<evidence type="ECO:0000259" key="12">
    <source>
        <dbReference type="PROSITE" id="PS51233"/>
    </source>
</evidence>
<dbReference type="EMBL" id="JAODUP010000014">
    <property type="protein sequence ID" value="KAK2168767.1"/>
    <property type="molecule type" value="Genomic_DNA"/>
</dbReference>
<evidence type="ECO:0000313" key="13">
    <source>
        <dbReference type="EMBL" id="KAK2168767.1"/>
    </source>
</evidence>
<dbReference type="InterPro" id="IPR014756">
    <property type="entry name" value="Ig_E-set"/>
</dbReference>
<evidence type="ECO:0000256" key="5">
    <source>
        <dbReference type="ARBA" id="ARBA00023157"/>
    </source>
</evidence>
<dbReference type="Gene3D" id="2.60.40.10">
    <property type="entry name" value="Immunoglobulins"/>
    <property type="match status" value="1"/>
</dbReference>
<gene>
    <name evidence="13" type="ORF">LSH36_14g03085</name>
</gene>
<dbReference type="InterPro" id="IPR013783">
    <property type="entry name" value="Ig-like_fold"/>
</dbReference>
<comment type="caution">
    <text evidence="13">The sequence shown here is derived from an EMBL/GenBank/DDBJ whole genome shotgun (WGS) entry which is preliminary data.</text>
</comment>
<keyword evidence="2 8" id="KW-0812">Transmembrane</keyword>
<name>A0AAD9KCS3_9ANNE</name>
<dbReference type="InterPro" id="IPR005533">
    <property type="entry name" value="AMOP_dom"/>
</dbReference>
<dbReference type="InterPro" id="IPR056619">
    <property type="entry name" value="C8-3_MUC4"/>
</dbReference>
<evidence type="ECO:0000256" key="3">
    <source>
        <dbReference type="ARBA" id="ARBA00022989"/>
    </source>
</evidence>
<dbReference type="PROSITE" id="PS50923">
    <property type="entry name" value="SUSHI"/>
    <property type="match status" value="1"/>
</dbReference>
<organism evidence="13 14">
    <name type="scientific">Paralvinella palmiformis</name>
    <dbReference type="NCBI Taxonomy" id="53620"/>
    <lineage>
        <taxon>Eukaryota</taxon>
        <taxon>Metazoa</taxon>
        <taxon>Spiralia</taxon>
        <taxon>Lophotrochozoa</taxon>
        <taxon>Annelida</taxon>
        <taxon>Polychaeta</taxon>
        <taxon>Sedentaria</taxon>
        <taxon>Canalipalpata</taxon>
        <taxon>Terebellida</taxon>
        <taxon>Terebelliformia</taxon>
        <taxon>Alvinellidae</taxon>
        <taxon>Paralvinella</taxon>
    </lineage>
</organism>
<dbReference type="GO" id="GO:0016020">
    <property type="term" value="C:membrane"/>
    <property type="evidence" value="ECO:0007669"/>
    <property type="project" value="UniProtKB-SubCell"/>
</dbReference>
<keyword evidence="5" id="KW-1015">Disulfide bond</keyword>
<dbReference type="SMART" id="SM00216">
    <property type="entry name" value="VWD"/>
    <property type="match status" value="1"/>
</dbReference>
<feature type="domain" description="VWFD" evidence="12">
    <location>
        <begin position="796"/>
        <end position="1010"/>
    </location>
</feature>
<feature type="transmembrane region" description="Helical" evidence="8">
    <location>
        <begin position="1164"/>
        <end position="1188"/>
    </location>
</feature>
<feature type="compositionally biased region" description="Basic and acidic residues" evidence="7">
    <location>
        <begin position="1221"/>
        <end position="1250"/>
    </location>
</feature>
<dbReference type="PANTHER" id="PTHR13802:SF52">
    <property type="entry name" value="MUCIN-4"/>
    <property type="match status" value="1"/>
</dbReference>
<accession>A0AAD9KCS3</accession>
<evidence type="ECO:0000259" key="10">
    <source>
        <dbReference type="PROSITE" id="PS50856"/>
    </source>
</evidence>
<evidence type="ECO:0000256" key="9">
    <source>
        <dbReference type="SAM" id="SignalP"/>
    </source>
</evidence>
<dbReference type="GO" id="GO:0007160">
    <property type="term" value="P:cell-matrix adhesion"/>
    <property type="evidence" value="ECO:0007669"/>
    <property type="project" value="InterPro"/>
</dbReference>
<keyword evidence="9" id="KW-0732">Signal</keyword>
<dbReference type="Pfam" id="PF03782">
    <property type="entry name" value="AMOP"/>
    <property type="match status" value="1"/>
</dbReference>
<dbReference type="PANTHER" id="PTHR13802">
    <property type="entry name" value="MUCIN 4-RELATED"/>
    <property type="match status" value="1"/>
</dbReference>
<keyword evidence="4 8" id="KW-0472">Membrane</keyword>
<dbReference type="Pfam" id="PF00094">
    <property type="entry name" value="VWD"/>
    <property type="match status" value="1"/>
</dbReference>
<feature type="domain" description="Sushi" evidence="11">
    <location>
        <begin position="1092"/>
        <end position="1154"/>
    </location>
</feature>
<evidence type="ECO:0000256" key="1">
    <source>
        <dbReference type="ARBA" id="ARBA00004370"/>
    </source>
</evidence>
<evidence type="ECO:0000259" key="11">
    <source>
        <dbReference type="PROSITE" id="PS50923"/>
    </source>
</evidence>
<dbReference type="InterPro" id="IPR003886">
    <property type="entry name" value="NIDO_dom"/>
</dbReference>
<dbReference type="PROSITE" id="PS51233">
    <property type="entry name" value="VWFD"/>
    <property type="match status" value="1"/>
</dbReference>
<feature type="signal peptide" evidence="9">
    <location>
        <begin position="1"/>
        <end position="31"/>
    </location>
</feature>
<evidence type="ECO:0000256" key="2">
    <source>
        <dbReference type="ARBA" id="ARBA00022692"/>
    </source>
</evidence>
<feature type="region of interest" description="Disordered" evidence="7">
    <location>
        <begin position="1305"/>
        <end position="1380"/>
    </location>
</feature>
<feature type="chain" id="PRO_5042117334" evidence="9">
    <location>
        <begin position="32"/>
        <end position="1435"/>
    </location>
</feature>
<dbReference type="SMART" id="SM00723">
    <property type="entry name" value="AMOP"/>
    <property type="match status" value="1"/>
</dbReference>
<comment type="caution">
    <text evidence="6">Lacks conserved residue(s) required for the propagation of feature annotation.</text>
</comment>
<protein>
    <submittedName>
        <fullName evidence="13">Uncharacterized protein</fullName>
    </submittedName>
</protein>
<dbReference type="SUPFAM" id="SSF57535">
    <property type="entry name" value="Complement control module/SCR domain"/>
    <property type="match status" value="1"/>
</dbReference>
<feature type="domain" description="AMOP" evidence="10">
    <location>
        <begin position="631"/>
        <end position="783"/>
    </location>
</feature>
<evidence type="ECO:0000256" key="7">
    <source>
        <dbReference type="SAM" id="MobiDB-lite"/>
    </source>
</evidence>
<keyword evidence="3 8" id="KW-1133">Transmembrane helix</keyword>
<feature type="region of interest" description="Disordered" evidence="7">
    <location>
        <begin position="1221"/>
        <end position="1286"/>
    </location>
</feature>
<comment type="subcellular location">
    <subcellularLocation>
        <location evidence="1">Membrane</location>
    </subcellularLocation>
</comment>
<sequence length="1435" mass="161049">MVVNGQRMVDFNCSMLMICFVLVHVFHKTIADINTGGLLGSDYECDTFPDYPAYVEQWQQLNAQISSRLYPYGVAYCDRAVTRDNNLMALIGFDPMIDFSVPYFGKQYSSLWVSPNGFIALGQRKPASAVPFIWYDSLPNPQYPADGALDPAMIAPFYAEANMLRNPPEPSAIYSRVLDLAKTPTGIRREIVEGTLRDISTEIRAAVVGADMFQATHGIVVTWHQITFSGNDLSPPICRLLRQTRGHIVPILNPETAGGINTINGKRIKKTPISFYCSVAHMKDRQLVQRNTYQTAVVTDGTDTFVVYSYQNMTWVGGGASQNCDRLTGTRSNGSPYCKPGHVGFNAGEGRWFHALPYSNQDRLSDIDIGGGPGSNVTGRYYYKVSGDTVVRGGCTNDTSVAGPEWPTEVFPKSGGMLGGVGVNVSGPCFNTRERLKCRFGSRLVDAVYVDNIMRVTCIVPTMSSVGPIKVGVSIDGGNSFPFETEYVIVTDDHISSLITINRQNGDWLNPGQMELTWSPRSLSSRPGERVNVKLFGYREDSSSGSLTAVWEEMQPFATDYSNTGAFTFNPEGTYTCQYDQEGQKCTLFDVGLFQISIIDDSQDPENPRRIWSSVFPLGWYVKNALAQENGEDWIPYKCQQWYNENYRDVYWLDELDPCPCTFEQAYADFGRYQPDPLCSKSSIEPSNCERHHGADHCVLSVYASPSGSGSQCCYGSNGQLIYSGDTHYGSIPQKSHVWGSPPYGSPPKIPQFSHWQWDLTGFYYCCEWQQTQEDCYRSYLELRRTRNCDKYLPSGQALAFGDPHYKTFDGIFYTFNGYGEFWLMQVVDATIHGEKINFKLQARFEQPANQSWGETKATYMTAVGMQLNDGQKLVIELNKGGFQKKLLIHIDDYLLDLTQFDLRRQELPDFIIIENRLVNSNDVTNFTVAYRCGLGVNVVYKNSLIDLVVSAPPQFKDHTRGLLGRWNGDPSDDLDPQNPGGPIFDPGETENIHNYFGLTWMVTNAESCFEYLYRAQLNHNYYNRYYFVPNFLPKFPPNNTEVTEEMVKNLCGDDKACTFDYKTTLSADVGRDSLDIQKWDAQRREMGKPVISCGWLEVPYSTKADPVSYLAGSAVTITGCISGYTLEGPTQYTCQNSGGIGQWSPQVTTRCRGPNDPLPMTTILAISIPVALVLVIFIICLTVLILVARRKNKRRRQADAAKQVYVPVFQEIIERKGKVESTSDRDLPHVETPVNKDERKQCERFRPRLADVINNDNGGYLNGVPSSPAQKQKPPRPDPTLYTDRGEAVDDSIESRLQCDNMHVVHSSDESAQTSGNHVSWDMRDDPDNVSDSHPAKVSTLLSKVSTDPSPKSSPSTKKRKRPYHYPTESTDNSREDVTPQGSVNIHMGSQQEPVATYRPRDVHSYTQGHNIPTCDSKASDYYMRKYGRYRTGF</sequence>